<protein>
    <submittedName>
        <fullName evidence="6">Uncharacterized protein</fullName>
    </submittedName>
</protein>
<dbReference type="AlphaFoldDB" id="A0A2C5ZL79"/>
<evidence type="ECO:0000256" key="2">
    <source>
        <dbReference type="ARBA" id="ARBA00022602"/>
    </source>
</evidence>
<dbReference type="InterPro" id="IPR002088">
    <property type="entry name" value="Prenyl_trans_a"/>
</dbReference>
<dbReference type="PANTHER" id="PTHR11129:SF3">
    <property type="entry name" value="PROTEIN PRENYLTRANSFERASE ALPHA SUBUNIT REPEAT-CONTAINING PROTEIN 1"/>
    <property type="match status" value="1"/>
</dbReference>
<dbReference type="PANTHER" id="PTHR11129">
    <property type="entry name" value="PROTEIN FARNESYLTRANSFERASE ALPHA SUBUNIT/RAB GERANYLGERANYL TRANSFERASE ALPHA SUBUNIT"/>
    <property type="match status" value="1"/>
</dbReference>
<evidence type="ECO:0000256" key="5">
    <source>
        <dbReference type="SAM" id="MobiDB-lite"/>
    </source>
</evidence>
<dbReference type="SUPFAM" id="SSF48439">
    <property type="entry name" value="Protein prenylyltransferase"/>
    <property type="match status" value="1"/>
</dbReference>
<dbReference type="Pfam" id="PF01239">
    <property type="entry name" value="PPTA"/>
    <property type="match status" value="2"/>
</dbReference>
<dbReference type="Gene3D" id="1.25.40.120">
    <property type="entry name" value="Protein prenylyltransferase"/>
    <property type="match status" value="1"/>
</dbReference>
<keyword evidence="3" id="KW-0808">Transferase</keyword>
<dbReference type="GO" id="GO:0005737">
    <property type="term" value="C:cytoplasm"/>
    <property type="evidence" value="ECO:0007669"/>
    <property type="project" value="TreeGrafter"/>
</dbReference>
<accession>A0A2C5ZL79</accession>
<reference evidence="6 7" key="1">
    <citation type="submission" date="2017-06" db="EMBL/GenBank/DDBJ databases">
        <title>Ant-infecting Ophiocordyceps genomes reveal a high diversity of potential behavioral manipulation genes and a possible major role for enterotoxins.</title>
        <authorList>
            <person name="De Bekker C."/>
            <person name="Evans H.C."/>
            <person name="Brachmann A."/>
            <person name="Hughes D.P."/>
        </authorList>
    </citation>
    <scope>NUCLEOTIDE SEQUENCE [LARGE SCALE GENOMIC DNA]</scope>
    <source>
        <strain evidence="6 7">Map16</strain>
    </source>
</reference>
<comment type="similarity">
    <text evidence="1">Belongs to the protein prenyltransferase subunit alpha family.</text>
</comment>
<evidence type="ECO:0000256" key="1">
    <source>
        <dbReference type="ARBA" id="ARBA00006734"/>
    </source>
</evidence>
<keyword evidence="2" id="KW-0637">Prenyltransferase</keyword>
<evidence type="ECO:0000256" key="3">
    <source>
        <dbReference type="ARBA" id="ARBA00022679"/>
    </source>
</evidence>
<dbReference type="EMBL" id="NJES01000027">
    <property type="protein sequence ID" value="PHH80041.1"/>
    <property type="molecule type" value="Genomic_DNA"/>
</dbReference>
<organism evidence="6 7">
    <name type="scientific">Ophiocordyceps camponoti-rufipedis</name>
    <dbReference type="NCBI Taxonomy" id="2004952"/>
    <lineage>
        <taxon>Eukaryota</taxon>
        <taxon>Fungi</taxon>
        <taxon>Dikarya</taxon>
        <taxon>Ascomycota</taxon>
        <taxon>Pezizomycotina</taxon>
        <taxon>Sordariomycetes</taxon>
        <taxon>Hypocreomycetidae</taxon>
        <taxon>Hypocreales</taxon>
        <taxon>Ophiocordycipitaceae</taxon>
        <taxon>Ophiocordyceps</taxon>
    </lineage>
</organism>
<dbReference type="Proteomes" id="UP000226431">
    <property type="component" value="Unassembled WGS sequence"/>
</dbReference>
<name>A0A2C5ZL79_9HYPO</name>
<sequence>MHSRDQSAWRAEAFTVEASEEKLRRATASLEASVAGMSRALEPGIKEILGDADHAAVFNEVTEALIIPALLQIDVLGRYYFGFAPDADKVQLDGNAVGIPKVRLVQAFIHARSVFTAQPEGDQEELMFRATAVMLLLDPEHLTAANTRKRLVSVEGPDVERRLWREKLFVDSLLTSYLHRHSKSPTLWSHRRWLLERLKKREQAVDPVEDLRDRVFVAAERHARNYYAWGHARYVVKSVEPGSSCWQSILAETVKWCRCHHDDVSGWMFLALLLERWPAESVLVDVMKLTESLRWRNESVWYFLRNVMADERVAELRPRLDSVLREARQGDDADGQGRKVMDRASRWMMKYPTRASYTTDDGEGRRPRDGAKGPKQE</sequence>
<feature type="region of interest" description="Disordered" evidence="5">
    <location>
        <begin position="327"/>
        <end position="377"/>
    </location>
</feature>
<keyword evidence="4" id="KW-0677">Repeat</keyword>
<evidence type="ECO:0000256" key="4">
    <source>
        <dbReference type="ARBA" id="ARBA00022737"/>
    </source>
</evidence>
<keyword evidence="7" id="KW-1185">Reference proteome</keyword>
<dbReference type="OrthoDB" id="5358702at2759"/>
<dbReference type="GO" id="GO:0008318">
    <property type="term" value="F:protein prenyltransferase activity"/>
    <property type="evidence" value="ECO:0007669"/>
    <property type="project" value="InterPro"/>
</dbReference>
<gene>
    <name evidence="6" type="ORF">CDD80_3030</name>
</gene>
<proteinExistence type="inferred from homology"/>
<comment type="caution">
    <text evidence="6">The sequence shown here is derived from an EMBL/GenBank/DDBJ whole genome shotgun (WGS) entry which is preliminary data.</text>
</comment>
<evidence type="ECO:0000313" key="7">
    <source>
        <dbReference type="Proteomes" id="UP000226431"/>
    </source>
</evidence>
<evidence type="ECO:0000313" key="6">
    <source>
        <dbReference type="EMBL" id="PHH80041.1"/>
    </source>
</evidence>
<feature type="compositionally biased region" description="Basic and acidic residues" evidence="5">
    <location>
        <begin position="327"/>
        <end position="345"/>
    </location>
</feature>
<feature type="compositionally biased region" description="Basic and acidic residues" evidence="5">
    <location>
        <begin position="362"/>
        <end position="377"/>
    </location>
</feature>